<gene>
    <name evidence="22" type="primary">TNIP2</name>
</gene>
<evidence type="ECO:0000256" key="14">
    <source>
        <dbReference type="ARBA" id="ARBA00063508"/>
    </source>
</evidence>
<dbReference type="PANTHER" id="PTHR31882">
    <property type="entry name" value="TNFAIP3-INTERACTING PROTEIN COILED COIL FAMILY MEMBER"/>
    <property type="match status" value="1"/>
</dbReference>
<keyword evidence="2" id="KW-0963">Cytoplasm</keyword>
<keyword evidence="7" id="KW-0862">Zinc</keyword>
<organism evidence="21 22">
    <name type="scientific">Chrysochloris asiatica</name>
    <name type="common">Cape golden mole</name>
    <dbReference type="NCBI Taxonomy" id="185453"/>
    <lineage>
        <taxon>Eukaryota</taxon>
        <taxon>Metazoa</taxon>
        <taxon>Chordata</taxon>
        <taxon>Craniata</taxon>
        <taxon>Vertebrata</taxon>
        <taxon>Euteleostomi</taxon>
        <taxon>Mammalia</taxon>
        <taxon>Eutheria</taxon>
        <taxon>Afrotheria</taxon>
        <taxon>Chrysochloridae</taxon>
        <taxon>Chrysochlorinae</taxon>
        <taxon>Chrysochloris</taxon>
    </lineage>
</organism>
<accession>A0A9B0U1I6</accession>
<feature type="domain" description="CCHC NOA-type" evidence="20">
    <location>
        <begin position="558"/>
        <end position="590"/>
    </location>
</feature>
<evidence type="ECO:0000256" key="12">
    <source>
        <dbReference type="ARBA" id="ARBA00023198"/>
    </source>
</evidence>
<dbReference type="GO" id="GO:0070530">
    <property type="term" value="F:K63-linked polyubiquitin modification-dependent protein binding"/>
    <property type="evidence" value="ECO:0007669"/>
    <property type="project" value="InterPro"/>
</dbReference>
<keyword evidence="21" id="KW-1185">Reference proteome</keyword>
<dbReference type="GO" id="GO:0006915">
    <property type="term" value="P:apoptotic process"/>
    <property type="evidence" value="ECO:0007669"/>
    <property type="project" value="UniProtKB-KW"/>
</dbReference>
<evidence type="ECO:0000256" key="16">
    <source>
        <dbReference type="ARBA" id="ARBA00079469"/>
    </source>
</evidence>
<feature type="coiled-coil region" evidence="18">
    <location>
        <begin position="267"/>
        <end position="308"/>
    </location>
</feature>
<evidence type="ECO:0000259" key="20">
    <source>
        <dbReference type="PROSITE" id="PS51801"/>
    </source>
</evidence>
<keyword evidence="12" id="KW-0395">Inflammatory response</keyword>
<feature type="coiled-coil region" evidence="18">
    <location>
        <begin position="431"/>
        <end position="521"/>
    </location>
</feature>
<comment type="subunit">
    <text evidence="14">Interacts with STK11/LKB1, TNFAIP3, IKBKG, NFKB1, MAP3K8, TEK, RIPK1, CHUK, IKBKB and SMARCD1. Interacts with polyubiquitin.</text>
</comment>
<dbReference type="GO" id="GO:0071222">
    <property type="term" value="P:cellular response to lipopolysaccharide"/>
    <property type="evidence" value="ECO:0007669"/>
    <property type="project" value="TreeGrafter"/>
</dbReference>
<dbReference type="InterPro" id="IPR034735">
    <property type="entry name" value="NEMO_ZF"/>
</dbReference>
<sequence length="590" mass="65000">MAAGPPRETLECPQGRALLCSRRKRVGAEQSRCQGSGSGLGVQGPVSGQKRVLTVSTRQAGRWPASRRWPVPSAPASSHMAPHLVFEQRSRPGRCPPPLMPSSAAEVPFLPCCHPPSPHGAPRLRPSSGRTSGQGRGQIVGAEPERRQGGAAPGGAGSRRGRPEKFREIPRPTARTARKFPAVVLRPAGWLGAMWSGGAEAETRTPGAASALCSLYHEAAQQMRRLQDQLAARDALIARLRARLSAQEANAAPSLVDSLLEQVAHCREQLREQEGSAGEEVAALRQEIERLKEQLKEEKERAMQVPTEKEVALLRRNAAAGHVLRRSLAEEAHQLRRTLAATAHMCQQLARCLGERQQAGRGTETPDKPEYSSGDATLQSEVERLREENRQLKAKISHVEDLNTKWQRYDASREEYVRGLQVLCQPSGPSVALLRKEVARLNQQLEEALGQFQEAQQELTAAQGARDAALELVQMLEQQLLVYKDDFSSERADRERAQSRVQELQDKVASLQRQVGRTQDTWAPGQTYPRSSTPHYLETDAPDAVALGSPRLEPPAAPRIQGDLQCPHCQLHFSDEQAEELFRHVAECCR</sequence>
<evidence type="ECO:0000256" key="8">
    <source>
        <dbReference type="ARBA" id="ARBA00022843"/>
    </source>
</evidence>
<evidence type="ECO:0000256" key="10">
    <source>
        <dbReference type="ARBA" id="ARBA00023054"/>
    </source>
</evidence>
<keyword evidence="6 17" id="KW-0863">Zinc-finger</keyword>
<keyword evidence="11" id="KW-0804">Transcription</keyword>
<dbReference type="CTD" id="79155"/>
<evidence type="ECO:0000256" key="18">
    <source>
        <dbReference type="SAM" id="Coils"/>
    </source>
</evidence>
<dbReference type="Gene3D" id="1.20.5.990">
    <property type="entry name" value="Nemo cc2-lz domain - 1d5 darpin complex"/>
    <property type="match status" value="1"/>
</dbReference>
<feature type="compositionally biased region" description="Basic and acidic residues" evidence="19">
    <location>
        <begin position="161"/>
        <end position="170"/>
    </location>
</feature>
<keyword evidence="10 18" id="KW-0175">Coiled coil</keyword>
<comment type="subcellular location">
    <subcellularLocation>
        <location evidence="1">Cytoplasm</location>
    </subcellularLocation>
</comment>
<dbReference type="OrthoDB" id="6066489at2759"/>
<evidence type="ECO:0000256" key="1">
    <source>
        <dbReference type="ARBA" id="ARBA00004496"/>
    </source>
</evidence>
<dbReference type="Proteomes" id="UP000504623">
    <property type="component" value="Unplaced"/>
</dbReference>
<dbReference type="GO" id="GO:0006954">
    <property type="term" value="P:inflammatory response"/>
    <property type="evidence" value="ECO:0007669"/>
    <property type="project" value="UniProtKB-KW"/>
</dbReference>
<dbReference type="InterPro" id="IPR022008">
    <property type="entry name" value="EABR"/>
</dbReference>
<evidence type="ECO:0000256" key="15">
    <source>
        <dbReference type="ARBA" id="ARBA00073020"/>
    </source>
</evidence>
<evidence type="ECO:0000256" key="6">
    <source>
        <dbReference type="ARBA" id="ARBA00022771"/>
    </source>
</evidence>
<evidence type="ECO:0000256" key="17">
    <source>
        <dbReference type="PROSITE-ProRule" id="PRU01142"/>
    </source>
</evidence>
<evidence type="ECO:0000256" key="9">
    <source>
        <dbReference type="ARBA" id="ARBA00023015"/>
    </source>
</evidence>
<feature type="region of interest" description="Disordered" evidence="19">
    <location>
        <begin position="356"/>
        <end position="378"/>
    </location>
</feature>
<feature type="region of interest" description="Disordered" evidence="19">
    <location>
        <begin position="117"/>
        <end position="174"/>
    </location>
</feature>
<keyword evidence="8" id="KW-0832">Ubl conjugation</keyword>
<dbReference type="GeneID" id="102824303"/>
<name>A0A9B0U1I6_CHRAS</name>
<keyword evidence="3" id="KW-0597">Phosphoprotein</keyword>
<evidence type="ECO:0000313" key="21">
    <source>
        <dbReference type="Proteomes" id="UP000504623"/>
    </source>
</evidence>
<dbReference type="Pfam" id="PF12180">
    <property type="entry name" value="EABR"/>
    <property type="match status" value="1"/>
</dbReference>
<feature type="region of interest" description="Disordered" evidence="19">
    <location>
        <begin position="28"/>
        <end position="78"/>
    </location>
</feature>
<evidence type="ECO:0000256" key="11">
    <source>
        <dbReference type="ARBA" id="ARBA00023163"/>
    </source>
</evidence>
<reference evidence="22" key="1">
    <citation type="submission" date="2025-08" db="UniProtKB">
        <authorList>
            <consortium name="RefSeq"/>
        </authorList>
    </citation>
    <scope>IDENTIFICATION</scope>
    <source>
        <tissue evidence="22">Spleen</tissue>
    </source>
</reference>
<dbReference type="GO" id="GO:0043123">
    <property type="term" value="P:positive regulation of canonical NF-kappaB signal transduction"/>
    <property type="evidence" value="ECO:0007669"/>
    <property type="project" value="TreeGrafter"/>
</dbReference>
<evidence type="ECO:0000256" key="19">
    <source>
        <dbReference type="SAM" id="MobiDB-lite"/>
    </source>
</evidence>
<dbReference type="FunFam" id="1.20.5.990:FF:000005">
    <property type="entry name" value="TNFAIP3 interacting protein 2"/>
    <property type="match status" value="1"/>
</dbReference>
<dbReference type="RefSeq" id="XP_006874182.1">
    <property type="nucleotide sequence ID" value="XM_006874120.1"/>
</dbReference>
<dbReference type="InterPro" id="IPR032419">
    <property type="entry name" value="CC2-LZ_dom"/>
</dbReference>
<keyword evidence="4" id="KW-0053">Apoptosis</keyword>
<keyword evidence="9" id="KW-0805">Transcription regulation</keyword>
<proteinExistence type="predicted"/>
<evidence type="ECO:0000313" key="22">
    <source>
        <dbReference type="RefSeq" id="XP_006874182.1"/>
    </source>
</evidence>
<dbReference type="PROSITE" id="PS51801">
    <property type="entry name" value="ZF_CCHC_NOA"/>
    <property type="match status" value="1"/>
</dbReference>
<dbReference type="GO" id="GO:0006357">
    <property type="term" value="P:regulation of transcription by RNA polymerase II"/>
    <property type="evidence" value="ECO:0007669"/>
    <property type="project" value="TreeGrafter"/>
</dbReference>
<dbReference type="PANTHER" id="PTHR31882:SF6">
    <property type="entry name" value="TNFAIP3-INTERACTING PROTEIN 2"/>
    <property type="match status" value="1"/>
</dbReference>
<evidence type="ECO:0000256" key="7">
    <source>
        <dbReference type="ARBA" id="ARBA00022833"/>
    </source>
</evidence>
<evidence type="ECO:0000256" key="4">
    <source>
        <dbReference type="ARBA" id="ARBA00022703"/>
    </source>
</evidence>
<keyword evidence="5" id="KW-0479">Metal-binding</keyword>
<dbReference type="AlphaFoldDB" id="A0A9B0U1I6"/>
<evidence type="ECO:0000256" key="13">
    <source>
        <dbReference type="ARBA" id="ARBA00055998"/>
    </source>
</evidence>
<protein>
    <recommendedName>
        <fullName evidence="15">TNFAIP3-interacting protein 2</fullName>
    </recommendedName>
    <alternativeName>
        <fullName evidence="16">A20-binding inhibitor of NF-kappa-B activation 2</fullName>
    </alternativeName>
</protein>
<evidence type="ECO:0000256" key="3">
    <source>
        <dbReference type="ARBA" id="ARBA00022553"/>
    </source>
</evidence>
<dbReference type="GO" id="GO:0008270">
    <property type="term" value="F:zinc ion binding"/>
    <property type="evidence" value="ECO:0007669"/>
    <property type="project" value="UniProtKB-KW"/>
</dbReference>
<evidence type="ECO:0000256" key="5">
    <source>
        <dbReference type="ARBA" id="ARBA00022723"/>
    </source>
</evidence>
<dbReference type="GO" id="GO:0034138">
    <property type="term" value="P:toll-like receptor 3 signaling pathway"/>
    <property type="evidence" value="ECO:0007669"/>
    <property type="project" value="TreeGrafter"/>
</dbReference>
<comment type="function">
    <text evidence="13">Inhibits NF-kappa-B activation by blocking the interaction of RIPK1 with its downstream effector NEMO/IKBKG. Forms a ternary complex with NFKB1 and MAP3K8 but appears to function upstream of MAP3K8 in the TLR4 signaling pathway that regulates MAP3K8 activation. Involved in activation of the MEK/ERK signaling pathway during innate immune response; this function seems to be stimulus- and cell type specific. Required for stability of MAP3K8. Involved in regulation of apoptosis in endothelial cells; promotes TEK agonist-stimulated endothelial survival. May act as transcriptional coactivator when translocated to the nucleus. Enhances CHUK-mediated NF-kappa-B activation involving NF-kappa-B p50-p65 and p50-c-Rel complexes.</text>
</comment>
<evidence type="ECO:0000256" key="2">
    <source>
        <dbReference type="ARBA" id="ARBA00022490"/>
    </source>
</evidence>
<dbReference type="GO" id="GO:0034134">
    <property type="term" value="P:toll-like receptor 2 signaling pathway"/>
    <property type="evidence" value="ECO:0007669"/>
    <property type="project" value="TreeGrafter"/>
</dbReference>
<dbReference type="Pfam" id="PF16516">
    <property type="entry name" value="CC2-LZ"/>
    <property type="match status" value="1"/>
</dbReference>
<dbReference type="GO" id="GO:0005737">
    <property type="term" value="C:cytoplasm"/>
    <property type="evidence" value="ECO:0007669"/>
    <property type="project" value="UniProtKB-SubCell"/>
</dbReference>